<evidence type="ECO:0000256" key="1">
    <source>
        <dbReference type="SAM" id="MobiDB-lite"/>
    </source>
</evidence>
<gene>
    <name evidence="2" type="ORF">BDZ94DRAFT_1256587</name>
</gene>
<evidence type="ECO:0000313" key="3">
    <source>
        <dbReference type="Proteomes" id="UP000807353"/>
    </source>
</evidence>
<reference evidence="2" key="1">
    <citation type="submission" date="2020-11" db="EMBL/GenBank/DDBJ databases">
        <authorList>
            <consortium name="DOE Joint Genome Institute"/>
            <person name="Ahrendt S."/>
            <person name="Riley R."/>
            <person name="Andreopoulos W."/>
            <person name="Labutti K."/>
            <person name="Pangilinan J."/>
            <person name="Ruiz-Duenas F.J."/>
            <person name="Barrasa J.M."/>
            <person name="Sanchez-Garcia M."/>
            <person name="Camarero S."/>
            <person name="Miyauchi S."/>
            <person name="Serrano A."/>
            <person name="Linde D."/>
            <person name="Babiker R."/>
            <person name="Drula E."/>
            <person name="Ayuso-Fernandez I."/>
            <person name="Pacheco R."/>
            <person name="Padilla G."/>
            <person name="Ferreira P."/>
            <person name="Barriuso J."/>
            <person name="Kellner H."/>
            <person name="Castanera R."/>
            <person name="Alfaro M."/>
            <person name="Ramirez L."/>
            <person name="Pisabarro A.G."/>
            <person name="Kuo A."/>
            <person name="Tritt A."/>
            <person name="Lipzen A."/>
            <person name="He G."/>
            <person name="Yan M."/>
            <person name="Ng V."/>
            <person name="Cullen D."/>
            <person name="Martin F."/>
            <person name="Rosso M.-N."/>
            <person name="Henrissat B."/>
            <person name="Hibbett D."/>
            <person name="Martinez A.T."/>
            <person name="Grigoriev I.V."/>
        </authorList>
    </citation>
    <scope>NUCLEOTIDE SEQUENCE</scope>
    <source>
        <strain evidence="2">CBS 247.69</strain>
    </source>
</reference>
<name>A0A9P6CL38_9AGAR</name>
<feature type="compositionally biased region" description="Basic and acidic residues" evidence="1">
    <location>
        <begin position="442"/>
        <end position="463"/>
    </location>
</feature>
<feature type="compositionally biased region" description="Pro residues" evidence="1">
    <location>
        <begin position="193"/>
        <end position="207"/>
    </location>
</feature>
<feature type="compositionally biased region" description="Pro residues" evidence="1">
    <location>
        <begin position="163"/>
        <end position="173"/>
    </location>
</feature>
<proteinExistence type="predicted"/>
<protein>
    <submittedName>
        <fullName evidence="2">Uncharacterized protein</fullName>
    </submittedName>
</protein>
<sequence length="501" mass="54510">MLTSTKPRSSPPRPIRTPNPPPISYSTPTPRPSSQSTITTPSSPPTSQHRGRRPSISNTMHWLSRSSTQSTPYAPSKPTRISEPKLVRSIELMSQARSGVLGSGATVVRTPDEALRETGVRLTFDGKAKDEQASLKVESARNSQASDKLVHTTQLSSESYPSPQSPPLPPLPMPEFEESQFFSGESAEVAKAPPRPTRAPPPPPAPSLRPSLKVKRVSTTEDTLPIPPLPANIPTLSPPLFNPILVSDVPTGVVDPSKIIVVLETCTSTFKTTLNTLTSRSSHLSAYVSSLVSQKQRESGSSSVYSSNSDDMSMYRRHLISQGLLPQTFSIHIFLDRPSAPYVHILNYLRASLSTPEAIEILPRGTQLQSSSHQRLESLLDLRDEAAYLGLDGLHKLCIDELRLRHGPRLHARGHSTSTGGSAQSMHASVYSLHTLLERVESDMRSENHDSDASDSKAGKDSSNEMGSMKSPPTPLSWTGPLRERSQGRHSPSRSPPAGWI</sequence>
<dbReference type="OrthoDB" id="3363734at2759"/>
<feature type="compositionally biased region" description="Pro residues" evidence="1">
    <location>
        <begin position="9"/>
        <end position="23"/>
    </location>
</feature>
<feature type="compositionally biased region" description="Polar residues" evidence="1">
    <location>
        <begin position="140"/>
        <end position="154"/>
    </location>
</feature>
<dbReference type="Proteomes" id="UP000807353">
    <property type="component" value="Unassembled WGS sequence"/>
</dbReference>
<organism evidence="2 3">
    <name type="scientific">Collybia nuda</name>
    <dbReference type="NCBI Taxonomy" id="64659"/>
    <lineage>
        <taxon>Eukaryota</taxon>
        <taxon>Fungi</taxon>
        <taxon>Dikarya</taxon>
        <taxon>Basidiomycota</taxon>
        <taxon>Agaricomycotina</taxon>
        <taxon>Agaricomycetes</taxon>
        <taxon>Agaricomycetidae</taxon>
        <taxon>Agaricales</taxon>
        <taxon>Tricholomatineae</taxon>
        <taxon>Clitocybaceae</taxon>
        <taxon>Collybia</taxon>
    </lineage>
</organism>
<dbReference type="EMBL" id="MU150254">
    <property type="protein sequence ID" value="KAF9464499.1"/>
    <property type="molecule type" value="Genomic_DNA"/>
</dbReference>
<keyword evidence="3" id="KW-1185">Reference proteome</keyword>
<feature type="compositionally biased region" description="Polar residues" evidence="1">
    <location>
        <begin position="55"/>
        <end position="73"/>
    </location>
</feature>
<evidence type="ECO:0000313" key="2">
    <source>
        <dbReference type="EMBL" id="KAF9464499.1"/>
    </source>
</evidence>
<accession>A0A9P6CL38</accession>
<dbReference type="InterPro" id="IPR011333">
    <property type="entry name" value="SKP1/BTB/POZ_sf"/>
</dbReference>
<feature type="region of interest" description="Disordered" evidence="1">
    <location>
        <begin position="442"/>
        <end position="501"/>
    </location>
</feature>
<feature type="compositionally biased region" description="Low complexity" evidence="1">
    <location>
        <begin position="24"/>
        <end position="47"/>
    </location>
</feature>
<feature type="region of interest" description="Disordered" evidence="1">
    <location>
        <begin position="1"/>
        <end position="85"/>
    </location>
</feature>
<comment type="caution">
    <text evidence="2">The sequence shown here is derived from an EMBL/GenBank/DDBJ whole genome shotgun (WGS) entry which is preliminary data.</text>
</comment>
<feature type="region of interest" description="Disordered" evidence="1">
    <location>
        <begin position="133"/>
        <end position="210"/>
    </location>
</feature>
<dbReference type="AlphaFoldDB" id="A0A9P6CL38"/>
<dbReference type="Gene3D" id="3.30.710.10">
    <property type="entry name" value="Potassium Channel Kv1.1, Chain A"/>
    <property type="match status" value="1"/>
</dbReference>